<dbReference type="EC" id="3.1.1.-" evidence="8"/>
<evidence type="ECO:0000256" key="3">
    <source>
        <dbReference type="ARBA" id="ARBA00022801"/>
    </source>
</evidence>
<dbReference type="GO" id="GO:0019695">
    <property type="term" value="P:choline metabolic process"/>
    <property type="evidence" value="ECO:0007669"/>
    <property type="project" value="TreeGrafter"/>
</dbReference>
<comment type="catalytic activity">
    <reaction evidence="6">
        <text>acetylcholine + H2O = choline + acetate + H(+)</text>
        <dbReference type="Rhea" id="RHEA:17561"/>
        <dbReference type="ChEBI" id="CHEBI:15354"/>
        <dbReference type="ChEBI" id="CHEBI:15355"/>
        <dbReference type="ChEBI" id="CHEBI:15377"/>
        <dbReference type="ChEBI" id="CHEBI:15378"/>
        <dbReference type="ChEBI" id="CHEBI:30089"/>
        <dbReference type="EC" id="3.1.1.7"/>
    </reaction>
</comment>
<evidence type="ECO:0000313" key="10">
    <source>
        <dbReference type="EMBL" id="CAD7662308.1"/>
    </source>
</evidence>
<evidence type="ECO:0000256" key="6">
    <source>
        <dbReference type="ARBA" id="ARBA00048484"/>
    </source>
</evidence>
<accession>A0A7R9QZ39</accession>
<dbReference type="AlphaFoldDB" id="A0A7R9QZ39"/>
<feature type="active site" description="Charge relay system" evidence="7">
    <location>
        <position position="372"/>
    </location>
</feature>
<dbReference type="InterPro" id="IPR000997">
    <property type="entry name" value="Cholinesterase"/>
</dbReference>
<evidence type="ECO:0000313" key="11">
    <source>
        <dbReference type="Proteomes" id="UP000728032"/>
    </source>
</evidence>
<keyword evidence="11" id="KW-1185">Reference proteome</keyword>
<evidence type="ECO:0000256" key="1">
    <source>
        <dbReference type="ARBA" id="ARBA00005964"/>
    </source>
</evidence>
<evidence type="ECO:0000256" key="5">
    <source>
        <dbReference type="ARBA" id="ARBA00023180"/>
    </source>
</evidence>
<dbReference type="InterPro" id="IPR050654">
    <property type="entry name" value="AChE-related_enzymes"/>
</dbReference>
<dbReference type="EMBL" id="OC942034">
    <property type="protein sequence ID" value="CAD7662308.1"/>
    <property type="molecule type" value="Genomic_DNA"/>
</dbReference>
<dbReference type="InterPro" id="IPR019826">
    <property type="entry name" value="Carboxylesterase_B_AS"/>
</dbReference>
<dbReference type="Proteomes" id="UP000728032">
    <property type="component" value="Unassembled WGS sequence"/>
</dbReference>
<dbReference type="Pfam" id="PF00135">
    <property type="entry name" value="COesterase"/>
    <property type="match status" value="1"/>
</dbReference>
<evidence type="ECO:0000256" key="4">
    <source>
        <dbReference type="ARBA" id="ARBA00023157"/>
    </source>
</evidence>
<sequence>GSLRFKPPVPLTESTHRVSANRWPNPCLQKDNHLVLNNYNFSEDCLYLNIWSAGALPLKGSPKPVVVHIHTGALVFGSASETTYNGVVLSAMGDLIVVAFNYRLNLYGFLYTGAHSIAPNAGMYDQMLALQWIRQHIHHFGGDPSRVTLIGQSTGAQSVGFHILSPISSQLFNNAVLISGSPLERRWLSAPDNAKQFWMTYAKDVECLGTEVSINAKVVNCLLKLNRNQLLSMTDIKRYTVDPFVVSAPVVFDQQFNSDLSLQVPTNGNISLLFGYTDDEGSWAEKIANYYMNAIPVDRRGDHNLLSRTIGTALGDYYISCPSHHFADYVLRNSHNCRVYQYYWTYKGDPKSSAFWRTFEEVWCGKWMGSCHSFELYAIFGIPFLQSIAFNEMDRRMSSKIITIVSQFAYN</sequence>
<dbReference type="GO" id="GO:0003990">
    <property type="term" value="F:acetylcholinesterase activity"/>
    <property type="evidence" value="ECO:0007669"/>
    <property type="project" value="UniProtKB-EC"/>
</dbReference>
<dbReference type="GO" id="GO:0005886">
    <property type="term" value="C:plasma membrane"/>
    <property type="evidence" value="ECO:0007669"/>
    <property type="project" value="TreeGrafter"/>
</dbReference>
<dbReference type="InterPro" id="IPR002018">
    <property type="entry name" value="CarbesteraseB"/>
</dbReference>
<keyword evidence="2" id="KW-0719">Serine esterase</keyword>
<dbReference type="GO" id="GO:0005615">
    <property type="term" value="C:extracellular space"/>
    <property type="evidence" value="ECO:0007669"/>
    <property type="project" value="TreeGrafter"/>
</dbReference>
<name>A0A7R9QZ39_9ACAR</name>
<dbReference type="PROSITE" id="PS00122">
    <property type="entry name" value="CARBOXYLESTERASE_B_1"/>
    <property type="match status" value="1"/>
</dbReference>
<feature type="domain" description="Carboxylesterase type B" evidence="9">
    <location>
        <begin position="1"/>
        <end position="285"/>
    </location>
</feature>
<dbReference type="InterPro" id="IPR029058">
    <property type="entry name" value="AB_hydrolase_fold"/>
</dbReference>
<feature type="active site" description="Charge relay system" evidence="7">
    <location>
        <position position="280"/>
    </location>
</feature>
<dbReference type="PANTHER" id="PTHR43918:SF4">
    <property type="entry name" value="CARBOXYLIC ESTER HYDROLASE"/>
    <property type="match status" value="1"/>
</dbReference>
<proteinExistence type="inferred from homology"/>
<keyword evidence="3 8" id="KW-0378">Hydrolase</keyword>
<protein>
    <recommendedName>
        <fullName evidence="8">Carboxylic ester hydrolase</fullName>
        <ecNumber evidence="8">3.1.1.-</ecNumber>
    </recommendedName>
</protein>
<dbReference type="PANTHER" id="PTHR43918">
    <property type="entry name" value="ACETYLCHOLINESTERASE"/>
    <property type="match status" value="1"/>
</dbReference>
<organism evidence="10">
    <name type="scientific">Oppiella nova</name>
    <dbReference type="NCBI Taxonomy" id="334625"/>
    <lineage>
        <taxon>Eukaryota</taxon>
        <taxon>Metazoa</taxon>
        <taxon>Ecdysozoa</taxon>
        <taxon>Arthropoda</taxon>
        <taxon>Chelicerata</taxon>
        <taxon>Arachnida</taxon>
        <taxon>Acari</taxon>
        <taxon>Acariformes</taxon>
        <taxon>Sarcoptiformes</taxon>
        <taxon>Oribatida</taxon>
        <taxon>Brachypylina</taxon>
        <taxon>Oppioidea</taxon>
        <taxon>Oppiidae</taxon>
        <taxon>Oppiella</taxon>
    </lineage>
</organism>
<evidence type="ECO:0000256" key="8">
    <source>
        <dbReference type="RuleBase" id="RU361235"/>
    </source>
</evidence>
<dbReference type="SUPFAM" id="SSF53474">
    <property type="entry name" value="alpha/beta-Hydrolases"/>
    <property type="match status" value="1"/>
</dbReference>
<comment type="similarity">
    <text evidence="1 8">Belongs to the type-B carboxylesterase/lipase family.</text>
</comment>
<dbReference type="Gene3D" id="3.40.50.1820">
    <property type="entry name" value="alpha/beta hydrolase"/>
    <property type="match status" value="1"/>
</dbReference>
<dbReference type="EMBL" id="CAJPVJ010027209">
    <property type="protein sequence ID" value="CAG2179444.1"/>
    <property type="molecule type" value="Genomic_DNA"/>
</dbReference>
<keyword evidence="5" id="KW-0325">Glycoprotein</keyword>
<gene>
    <name evidence="10" type="ORF">ONB1V03_LOCUS18868</name>
</gene>
<evidence type="ECO:0000259" key="9">
    <source>
        <dbReference type="Pfam" id="PF00135"/>
    </source>
</evidence>
<feature type="non-terminal residue" evidence="10">
    <location>
        <position position="411"/>
    </location>
</feature>
<dbReference type="GO" id="GO:0006581">
    <property type="term" value="P:acetylcholine catabolic process"/>
    <property type="evidence" value="ECO:0007669"/>
    <property type="project" value="TreeGrafter"/>
</dbReference>
<dbReference type="OrthoDB" id="19653at2759"/>
<reference evidence="10" key="1">
    <citation type="submission" date="2020-11" db="EMBL/GenBank/DDBJ databases">
        <authorList>
            <person name="Tran Van P."/>
        </authorList>
    </citation>
    <scope>NUCLEOTIDE SEQUENCE</scope>
</reference>
<feature type="active site" description="Acyl-ester intermediate" evidence="7">
    <location>
        <position position="153"/>
    </location>
</feature>
<evidence type="ECO:0000256" key="7">
    <source>
        <dbReference type="PIRSR" id="PIRSR600997-1"/>
    </source>
</evidence>
<evidence type="ECO:0000256" key="2">
    <source>
        <dbReference type="ARBA" id="ARBA00022487"/>
    </source>
</evidence>
<keyword evidence="4" id="KW-1015">Disulfide bond</keyword>
<feature type="non-terminal residue" evidence="10">
    <location>
        <position position="1"/>
    </location>
</feature>
<dbReference type="PRINTS" id="PR00878">
    <property type="entry name" value="CHOLNESTRASE"/>
</dbReference>